<feature type="domain" description="Fe2OG dioxygenase" evidence="2">
    <location>
        <begin position="141"/>
        <end position="242"/>
    </location>
</feature>
<dbReference type="AlphaFoldDB" id="G4YT50"/>
<protein>
    <recommendedName>
        <fullName evidence="2">Fe2OG dioxygenase domain-containing protein</fullName>
    </recommendedName>
</protein>
<evidence type="ECO:0000259" key="2">
    <source>
        <dbReference type="PROSITE" id="PS51471"/>
    </source>
</evidence>
<dbReference type="InParanoid" id="G4YT50"/>
<proteinExistence type="predicted"/>
<sequence>FDEDFGDKEWPFSDKGGVDEIPVPTGTACGKISAILGRASEHSGDFSFGGQADQLPVVPGMFVDGVGPVPVPLWEERAHRIIEKCTESPFGHNMDTKMDENVRKSWELQPDQVKFKNPLWKAGIEKMAVTIAERLGYKDIPLQCVLYKLLVYGEGGHFLKHQDTEKEDGMIATLIVQPPSLHEGGDLVVYRNGEVKHRHDFGKADGTATYLPHYAVHYADAEHALERVTKGYRLALVYSVCLPVNMRHLERNPNRPMSGELAETIETMASGDDNFALFLVHEYTKHSIAGLGASALKGVDRARFLALDEANNSISAEKKLQFQIVKLYHHVNFYGRFGAIGDWDENGREENVTWYSTRGECLGNGDKVKLKLNFLNPNTETRSQFWQKPYGSSDMHSYTGNEGPTKDSIYSRFAVVAWPELESLEFTCRFISVETAFMALQERVPVGTARLQRLIEIANTKLEDMETYRLEYSRRGYSDQLQPFFLSTCVCQVLCRQLESCGTSRLVNFFFRSMLFSRVTHKGGLASDIAKLVQKFSWADVGKSILDALTSNSENPNAVDDVLAVVNAFDREEPQRDLLALAVKGAVGLKDGRLVSLIPLRELWELILSRGNDAMLYTLSCKFQQMSPRLLNPVIKILSRYLEVGSFPDDKKALFVAIISGRVEWLKDQIRVLEKPFSWTMPVAEFRKSVEIEKFLRGPEETMTTTGIINFGSSWSAQMFCSKHAGYRARATQINASFGMSGGGGERDPFVEITKTRAWYDENQENLPRLKEELGELTK</sequence>
<dbReference type="PANTHER" id="PTHR33099">
    <property type="entry name" value="FE2OG DIOXYGENASE DOMAIN-CONTAINING PROTEIN"/>
    <property type="match status" value="1"/>
</dbReference>
<dbReference type="PANTHER" id="PTHR33099:SF7">
    <property type="entry name" value="MYND-TYPE DOMAIN-CONTAINING PROTEIN"/>
    <property type="match status" value="1"/>
</dbReference>
<feature type="non-terminal residue" evidence="3">
    <location>
        <position position="779"/>
    </location>
</feature>
<dbReference type="KEGG" id="psoj:PHYSODRAFT_411083"/>
<name>G4YT50_PHYSP</name>
<dbReference type="Proteomes" id="UP000002640">
    <property type="component" value="Unassembled WGS sequence"/>
</dbReference>
<dbReference type="RefSeq" id="XP_009521264.1">
    <property type="nucleotide sequence ID" value="XM_009522969.1"/>
</dbReference>
<dbReference type="PROSITE" id="PS51471">
    <property type="entry name" value="FE2OG_OXY"/>
    <property type="match status" value="1"/>
</dbReference>
<dbReference type="Gene3D" id="2.60.120.620">
    <property type="entry name" value="q2cbj1_9rhob like domain"/>
    <property type="match status" value="1"/>
</dbReference>
<dbReference type="EMBL" id="JH159152">
    <property type="protein sequence ID" value="EGZ25976.1"/>
    <property type="molecule type" value="Genomic_DNA"/>
</dbReference>
<organism evidence="3 4">
    <name type="scientific">Phytophthora sojae (strain P6497)</name>
    <name type="common">Soybean stem and root rot agent</name>
    <name type="synonym">Phytophthora megasperma f. sp. glycines</name>
    <dbReference type="NCBI Taxonomy" id="1094619"/>
    <lineage>
        <taxon>Eukaryota</taxon>
        <taxon>Sar</taxon>
        <taxon>Stramenopiles</taxon>
        <taxon>Oomycota</taxon>
        <taxon>Peronosporomycetes</taxon>
        <taxon>Peronosporales</taxon>
        <taxon>Peronosporaceae</taxon>
        <taxon>Phytophthora</taxon>
    </lineage>
</organism>
<dbReference type="GeneID" id="20651687"/>
<feature type="non-terminal residue" evidence="3">
    <location>
        <position position="1"/>
    </location>
</feature>
<accession>G4YT50</accession>
<dbReference type="InterPro" id="IPR005123">
    <property type="entry name" value="Oxoglu/Fe-dep_dioxygenase_dom"/>
</dbReference>
<keyword evidence="4" id="KW-1185">Reference proteome</keyword>
<gene>
    <name evidence="3" type="ORF">PHYSODRAFT_411083</name>
</gene>
<evidence type="ECO:0000313" key="3">
    <source>
        <dbReference type="EMBL" id="EGZ25976.1"/>
    </source>
</evidence>
<evidence type="ECO:0000256" key="1">
    <source>
        <dbReference type="SAM" id="MobiDB-lite"/>
    </source>
</evidence>
<evidence type="ECO:0000313" key="4">
    <source>
        <dbReference type="Proteomes" id="UP000002640"/>
    </source>
</evidence>
<feature type="region of interest" description="Disordered" evidence="1">
    <location>
        <begin position="1"/>
        <end position="21"/>
    </location>
</feature>
<reference evidence="3 4" key="1">
    <citation type="journal article" date="2006" name="Science">
        <title>Phytophthora genome sequences uncover evolutionary origins and mechanisms of pathogenesis.</title>
        <authorList>
            <person name="Tyler B.M."/>
            <person name="Tripathy S."/>
            <person name="Zhang X."/>
            <person name="Dehal P."/>
            <person name="Jiang R.H."/>
            <person name="Aerts A."/>
            <person name="Arredondo F.D."/>
            <person name="Baxter L."/>
            <person name="Bensasson D."/>
            <person name="Beynon J.L."/>
            <person name="Chapman J."/>
            <person name="Damasceno C.M."/>
            <person name="Dorrance A.E."/>
            <person name="Dou D."/>
            <person name="Dickerman A.W."/>
            <person name="Dubchak I.L."/>
            <person name="Garbelotto M."/>
            <person name="Gijzen M."/>
            <person name="Gordon S.G."/>
            <person name="Govers F."/>
            <person name="Grunwald N.J."/>
            <person name="Huang W."/>
            <person name="Ivors K.L."/>
            <person name="Jones R.W."/>
            <person name="Kamoun S."/>
            <person name="Krampis K."/>
            <person name="Lamour K.H."/>
            <person name="Lee M.K."/>
            <person name="McDonald W.H."/>
            <person name="Medina M."/>
            <person name="Meijer H.J."/>
            <person name="Nordberg E.K."/>
            <person name="Maclean D.J."/>
            <person name="Ospina-Giraldo M.D."/>
            <person name="Morris P.F."/>
            <person name="Phuntumart V."/>
            <person name="Putnam N.H."/>
            <person name="Rash S."/>
            <person name="Rose J.K."/>
            <person name="Sakihama Y."/>
            <person name="Salamov A.A."/>
            <person name="Savidor A."/>
            <person name="Scheuring C.F."/>
            <person name="Smith B.M."/>
            <person name="Sobral B.W."/>
            <person name="Terry A."/>
            <person name="Torto-Alalibo T.A."/>
            <person name="Win J."/>
            <person name="Xu Z."/>
            <person name="Zhang H."/>
            <person name="Grigoriev I.V."/>
            <person name="Rokhsar D.S."/>
            <person name="Boore J.L."/>
        </authorList>
    </citation>
    <scope>NUCLEOTIDE SEQUENCE [LARGE SCALE GENOMIC DNA]</scope>
    <source>
        <strain evidence="3 4">P6497</strain>
    </source>
</reference>
<feature type="compositionally biased region" description="Basic and acidic residues" evidence="1">
    <location>
        <begin position="7"/>
        <end position="18"/>
    </location>
</feature>